<organism evidence="2 3">
    <name type="scientific">Thioalkalivibrio nitratireducens (strain DSM 14787 / UNIQEM 213 / ALEN2)</name>
    <dbReference type="NCBI Taxonomy" id="1255043"/>
    <lineage>
        <taxon>Bacteria</taxon>
        <taxon>Pseudomonadati</taxon>
        <taxon>Pseudomonadota</taxon>
        <taxon>Gammaproteobacteria</taxon>
        <taxon>Chromatiales</taxon>
        <taxon>Ectothiorhodospiraceae</taxon>
        <taxon>Thioalkalivibrio</taxon>
    </lineage>
</organism>
<evidence type="ECO:0000313" key="3">
    <source>
        <dbReference type="Proteomes" id="UP000010809"/>
    </source>
</evidence>
<sequence>MSARSFFDTNLLVYTDDLDAPEKQDRALSLWQEHRSQGRAVISIQVLQEYFWAATRKLGVDPGIATEKLMLFARADVMTPRTDDVVSAARLSIEHQLSFWDAMIVQMAIQADCAVLFSEDMQAGRRFAGVEIVNPFVAGPGKP</sequence>
<dbReference type="InterPro" id="IPR029060">
    <property type="entry name" value="PIN-like_dom_sf"/>
</dbReference>
<dbReference type="Proteomes" id="UP000010809">
    <property type="component" value="Chromosome"/>
</dbReference>
<name>L0DTS5_THIND</name>
<dbReference type="EMBL" id="CP003989">
    <property type="protein sequence ID" value="AGA32413.1"/>
    <property type="molecule type" value="Genomic_DNA"/>
</dbReference>
<reference evidence="2" key="1">
    <citation type="submission" date="2015-12" db="EMBL/GenBank/DDBJ databases">
        <authorList>
            <person name="Tikhonova T.V."/>
            <person name="Pavlov A.R."/>
            <person name="Beletsky A.V."/>
            <person name="Mardanov A.V."/>
            <person name="Sorokin D.Y."/>
            <person name="Ravin N.V."/>
            <person name="Popov V.O."/>
        </authorList>
    </citation>
    <scope>NUCLEOTIDE SEQUENCE</scope>
    <source>
        <strain evidence="2">DSM 14787</strain>
    </source>
</reference>
<proteinExistence type="predicted"/>
<evidence type="ECO:0000313" key="2">
    <source>
        <dbReference type="EMBL" id="AGA32413.1"/>
    </source>
</evidence>
<dbReference type="HOGENOM" id="CLU_128080_0_0_6"/>
<evidence type="ECO:0000259" key="1">
    <source>
        <dbReference type="Pfam" id="PF01850"/>
    </source>
</evidence>
<dbReference type="OrthoDB" id="9792015at2"/>
<dbReference type="InterPro" id="IPR002716">
    <property type="entry name" value="PIN_dom"/>
</dbReference>
<dbReference type="STRING" id="1255043.TVNIR_0718"/>
<accession>L0DTS5</accession>
<dbReference type="SUPFAM" id="SSF88723">
    <property type="entry name" value="PIN domain-like"/>
    <property type="match status" value="1"/>
</dbReference>
<feature type="domain" description="PIN" evidence="1">
    <location>
        <begin position="6"/>
        <end position="120"/>
    </location>
</feature>
<dbReference type="RefSeq" id="WP_015257563.1">
    <property type="nucleotide sequence ID" value="NC_019902.2"/>
</dbReference>
<dbReference type="CDD" id="cd18692">
    <property type="entry name" value="PIN_VapC-like"/>
    <property type="match status" value="1"/>
</dbReference>
<gene>
    <name evidence="2" type="ordered locus">TVNIR_0718</name>
</gene>
<keyword evidence="3" id="KW-1185">Reference proteome</keyword>
<dbReference type="AlphaFoldDB" id="L0DTS5"/>
<protein>
    <submittedName>
        <fullName evidence="2">PIN domain protein</fullName>
    </submittedName>
</protein>
<dbReference type="Gene3D" id="3.40.50.1010">
    <property type="entry name" value="5'-nuclease"/>
    <property type="match status" value="1"/>
</dbReference>
<dbReference type="Pfam" id="PF01850">
    <property type="entry name" value="PIN"/>
    <property type="match status" value="1"/>
</dbReference>
<dbReference type="PATRIC" id="fig|1255043.3.peg.724"/>
<dbReference type="KEGG" id="tni:TVNIR_0718"/>
<dbReference type="eggNOG" id="COG5573">
    <property type="taxonomic scope" value="Bacteria"/>
</dbReference>